<feature type="domain" description="Phage terminase large subunit N-terminal" evidence="1">
    <location>
        <begin position="24"/>
        <end position="229"/>
    </location>
</feature>
<dbReference type="Proteomes" id="UP001456368">
    <property type="component" value="Chromosome"/>
</dbReference>
<proteinExistence type="inferred from homology"/>
<accession>A0ABZ2SEV4</accession>
<dbReference type="InterPro" id="IPR035412">
    <property type="entry name" value="Terminase_L_N"/>
</dbReference>
<evidence type="ECO:0000313" key="3">
    <source>
        <dbReference type="EMBL" id="WYC67270.1"/>
    </source>
</evidence>
<dbReference type="NCBIfam" id="TIGR01547">
    <property type="entry name" value="phage_term_2"/>
    <property type="match status" value="1"/>
</dbReference>
<dbReference type="HAMAP" id="MF_04145">
    <property type="entry name" value="TERL_SPP1"/>
    <property type="match status" value="1"/>
</dbReference>
<name>A0ABZ2SEV4_9LACT</name>
<dbReference type="InterPro" id="IPR052380">
    <property type="entry name" value="Viral_DNA_packaging_terminase"/>
</dbReference>
<protein>
    <submittedName>
        <fullName evidence="3">PBSX family phage terminase large subunit</fullName>
    </submittedName>
</protein>
<evidence type="ECO:0000259" key="1">
    <source>
        <dbReference type="Pfam" id="PF04466"/>
    </source>
</evidence>
<keyword evidence="4" id="KW-1185">Reference proteome</keyword>
<evidence type="ECO:0000313" key="4">
    <source>
        <dbReference type="Proteomes" id="UP001456368"/>
    </source>
</evidence>
<dbReference type="Pfam" id="PF04466">
    <property type="entry name" value="Terminase_3"/>
    <property type="match status" value="1"/>
</dbReference>
<dbReference type="InterPro" id="IPR035413">
    <property type="entry name" value="Terminase_L_C"/>
</dbReference>
<sequence length="427" mass="49205">MEINWDLTEMIDPAYASLIHSMRRYIVYKGSRGSGKSEAAAIKVIVDIVTKPYVNWLILRRYANTNRQSTFTLIQKVANRMGVGSLFKFNSSLPEITYKPTGQKILFRGADKPLSITSISVETGNLCRMWVEEAYQLELEEAFDTVDESLRGFIDDPDGFYQTILTFNPWNERHWLKSRFFDEETREKDSIALTTTYKDNPFLDEGYIERLKEMKVKNPRRAKVAVDGEWGVAEGLVFENFVVEQFDLSKVLKNSIVVHGLDFGFTHDPTAFSEAAVNLKTKDIYVFNELYKQGMYTKDIFNWLVINGYQNSEIISDSAEQRLIAELKTMGIRKIRPARKGKGSIMYGIDFMQGFKIHILPKCVNAIAEFNSYAYDRDKQTGQYINKPIDKDNHFIDSLRYALEPLIQPKKPVKDRMEAFKQLGLGN</sequence>
<organism evidence="3 4">
    <name type="scientific">Lactococcus petauri</name>
    <dbReference type="NCBI Taxonomy" id="1940789"/>
    <lineage>
        <taxon>Bacteria</taxon>
        <taxon>Bacillati</taxon>
        <taxon>Bacillota</taxon>
        <taxon>Bacilli</taxon>
        <taxon>Lactobacillales</taxon>
        <taxon>Streptococcaceae</taxon>
        <taxon>Lactococcus</taxon>
    </lineage>
</organism>
<feature type="domain" description="Phage terminase large subunit C-terminal" evidence="2">
    <location>
        <begin position="262"/>
        <end position="404"/>
    </location>
</feature>
<gene>
    <name evidence="3" type="ORF">VNN45_10300</name>
</gene>
<dbReference type="EMBL" id="CP141698">
    <property type="protein sequence ID" value="WYC67270.1"/>
    <property type="molecule type" value="Genomic_DNA"/>
</dbReference>
<dbReference type="InterPro" id="IPR027417">
    <property type="entry name" value="P-loop_NTPase"/>
</dbReference>
<dbReference type="Gene3D" id="3.40.50.300">
    <property type="entry name" value="P-loop containing nucleotide triphosphate hydrolases"/>
    <property type="match status" value="1"/>
</dbReference>
<dbReference type="PANTHER" id="PTHR39184:SF1">
    <property type="entry name" value="PBSX PHAGE TERMINASE LARGE SUBUNIT"/>
    <property type="match status" value="1"/>
</dbReference>
<reference evidence="3 4" key="1">
    <citation type="submission" date="2023-12" db="EMBL/GenBank/DDBJ databases">
        <title>Redefining Piscine Lactococcosis.</title>
        <authorList>
            <person name="Heckman T.I."/>
            <person name="Yazdi Z."/>
            <person name="Older C.E."/>
            <person name="Griffin M.J."/>
            <person name="Waldbieser G.C."/>
            <person name="Chow A.M."/>
            <person name="Medina Silva I."/>
            <person name="Anenson K.M."/>
            <person name="Garcia J.C."/>
            <person name="LaFrentz B.R."/>
            <person name="Slavic D."/>
            <person name="Toohey-Kurth K.L."/>
            <person name="Yant P."/>
            <person name="Fritz H.M."/>
            <person name="Henderson E."/>
            <person name="McDowall R."/>
            <person name="Cai H."/>
            <person name="Adikson M."/>
            <person name="Soto E."/>
        </authorList>
    </citation>
    <scope>NUCLEOTIDE SEQUENCE [LARGE SCALE GENOMIC DNA]</scope>
    <source>
        <strain evidence="3 4">R21-91A</strain>
    </source>
</reference>
<dbReference type="PANTHER" id="PTHR39184">
    <property type="match status" value="1"/>
</dbReference>
<evidence type="ECO:0000259" key="2">
    <source>
        <dbReference type="Pfam" id="PF17288"/>
    </source>
</evidence>
<dbReference type="Pfam" id="PF17288">
    <property type="entry name" value="Terminase_3C"/>
    <property type="match status" value="1"/>
</dbReference>
<dbReference type="InterPro" id="IPR006437">
    <property type="entry name" value="Phage_terminase_lsu"/>
</dbReference>
<dbReference type="RefSeq" id="WP_019293270.1">
    <property type="nucleotide sequence ID" value="NZ_CP141697.1"/>
</dbReference>
<dbReference type="Gene3D" id="3.30.420.280">
    <property type="match status" value="1"/>
</dbReference>
<dbReference type="InterPro" id="IPR044269">
    <property type="entry name" value="Terminase_large_su_SPP1-like"/>
</dbReference>